<dbReference type="GO" id="GO:0004818">
    <property type="term" value="F:glutamate-tRNA ligase activity"/>
    <property type="evidence" value="ECO:0007669"/>
    <property type="project" value="TreeGrafter"/>
</dbReference>
<dbReference type="NCBIfam" id="TIGR03838">
    <property type="entry name" value="queuosine_YadB"/>
    <property type="match status" value="1"/>
</dbReference>
<keyword evidence="8" id="KW-0648">Protein biosynthesis</keyword>
<dbReference type="SUPFAM" id="SSF52374">
    <property type="entry name" value="Nucleotidylyl transferase"/>
    <property type="match status" value="1"/>
</dbReference>
<evidence type="ECO:0000256" key="1">
    <source>
        <dbReference type="ARBA" id="ARBA00022598"/>
    </source>
</evidence>
<evidence type="ECO:0000256" key="4">
    <source>
        <dbReference type="ARBA" id="ARBA00022833"/>
    </source>
</evidence>
<dbReference type="KEGG" id="azo:azo0745"/>
<name>A1K3F7_AZOSB</name>
<dbReference type="InterPro" id="IPR014729">
    <property type="entry name" value="Rossmann-like_a/b/a_fold"/>
</dbReference>
<dbReference type="GO" id="GO:0008270">
    <property type="term" value="F:zinc ion binding"/>
    <property type="evidence" value="ECO:0007669"/>
    <property type="project" value="UniProtKB-UniRule"/>
</dbReference>
<feature type="binding site" evidence="7">
    <location>
        <position position="230"/>
    </location>
    <ligand>
        <name>L-glutamate</name>
        <dbReference type="ChEBI" id="CHEBI:29985"/>
    </ligand>
</feature>
<protein>
    <recommendedName>
        <fullName evidence="7">Glutamyl-Q tRNA(Asp) synthetase</fullName>
        <shortName evidence="7">Glu-Q-RSs</shortName>
        <ecNumber evidence="7">6.1.1.-</ecNumber>
    </recommendedName>
</protein>
<dbReference type="InterPro" id="IPR020058">
    <property type="entry name" value="Glu/Gln-tRNA-synth_Ib_cat-dom"/>
</dbReference>
<dbReference type="Pfam" id="PF00749">
    <property type="entry name" value="tRNA-synt_1c"/>
    <property type="match status" value="1"/>
</dbReference>
<feature type="binding site" evidence="7">
    <location>
        <position position="159"/>
    </location>
    <ligand>
        <name>Zn(2+)</name>
        <dbReference type="ChEBI" id="CHEBI:29105"/>
    </ligand>
</feature>
<comment type="function">
    <text evidence="7">Catalyzes the tRNA-independent activation of glutamate in presence of ATP and the subsequent transfer of glutamate onto a tRNA(Asp). Glutamate is transferred on the 2-amino-5-(4,5-dihydroxy-2-cyclopenten-1-yl) moiety of the queuosine in the wobble position of the QUC anticodon.</text>
</comment>
<evidence type="ECO:0000313" key="11">
    <source>
        <dbReference type="EMBL" id="CAL93362.1"/>
    </source>
</evidence>
<keyword evidence="4 7" id="KW-0862">Zinc</keyword>
<evidence type="ECO:0000313" key="12">
    <source>
        <dbReference type="Proteomes" id="UP000002588"/>
    </source>
</evidence>
<dbReference type="EMBL" id="AM406670">
    <property type="protein sequence ID" value="CAL93362.1"/>
    <property type="molecule type" value="Genomic_DNA"/>
</dbReference>
<feature type="binding site" evidence="7">
    <location>
        <position position="137"/>
    </location>
    <ligand>
        <name>Zn(2+)</name>
        <dbReference type="ChEBI" id="CHEBI:29105"/>
    </ligand>
</feature>
<dbReference type="GO" id="GO:0005524">
    <property type="term" value="F:ATP binding"/>
    <property type="evidence" value="ECO:0007669"/>
    <property type="project" value="UniProtKB-KW"/>
</dbReference>
<dbReference type="NCBIfam" id="NF004313">
    <property type="entry name" value="PRK05710.1-2"/>
    <property type="match status" value="1"/>
</dbReference>
<dbReference type="FunFam" id="3.40.50.620:FF:000093">
    <property type="entry name" value="Glutamyl-Q tRNA(Asp) synthetase"/>
    <property type="match status" value="1"/>
</dbReference>
<feature type="binding site" evidence="7">
    <location>
        <position position="155"/>
    </location>
    <ligand>
        <name>Zn(2+)</name>
        <dbReference type="ChEBI" id="CHEBI:29105"/>
    </ligand>
</feature>
<feature type="binding site" evidence="7">
    <location>
        <position position="135"/>
    </location>
    <ligand>
        <name>Zn(2+)</name>
        <dbReference type="ChEBI" id="CHEBI:29105"/>
    </ligand>
</feature>
<keyword evidence="12" id="KW-1185">Reference proteome</keyword>
<feature type="short sequence motif" description="'KMSKS' region" evidence="7">
    <location>
        <begin position="268"/>
        <end position="272"/>
    </location>
</feature>
<reference evidence="11 12" key="1">
    <citation type="journal article" date="2006" name="Nat. Biotechnol.">
        <title>Complete genome of the mutualistic, N2-fixing grass endophyte Azoarcus sp. strain BH72.</title>
        <authorList>
            <person name="Krause A."/>
            <person name="Ramakumar A."/>
            <person name="Bartels D."/>
            <person name="Battistoni F."/>
            <person name="Bekel T."/>
            <person name="Boch J."/>
            <person name="Boehm M."/>
            <person name="Friedrich F."/>
            <person name="Hurek T."/>
            <person name="Krause L."/>
            <person name="Linke B."/>
            <person name="McHardy A.C."/>
            <person name="Sarkar A."/>
            <person name="Schneiker S."/>
            <person name="Syed A.A."/>
            <person name="Thauer R."/>
            <person name="Vorhoelter F.-J."/>
            <person name="Weidner S."/>
            <person name="Puehler A."/>
            <person name="Reinhold-Hurek B."/>
            <person name="Kaiser O."/>
            <person name="Goesmann A."/>
        </authorList>
    </citation>
    <scope>NUCLEOTIDE SEQUENCE [LARGE SCALE GENOMIC DNA]</scope>
    <source>
        <strain evidence="11 12">BH72</strain>
    </source>
</reference>
<dbReference type="eggNOG" id="COG0008">
    <property type="taxonomic scope" value="Bacteria"/>
</dbReference>
<evidence type="ECO:0000256" key="9">
    <source>
        <dbReference type="SAM" id="MobiDB-lite"/>
    </source>
</evidence>
<dbReference type="PANTHER" id="PTHR43311">
    <property type="entry name" value="GLUTAMATE--TRNA LIGASE"/>
    <property type="match status" value="1"/>
</dbReference>
<feature type="binding site" evidence="7">
    <location>
        <position position="271"/>
    </location>
    <ligand>
        <name>ATP</name>
        <dbReference type="ChEBI" id="CHEBI:30616"/>
    </ligand>
</feature>
<dbReference type="NCBIfam" id="NF004314">
    <property type="entry name" value="PRK05710.1-3"/>
    <property type="match status" value="1"/>
</dbReference>
<evidence type="ECO:0000256" key="5">
    <source>
        <dbReference type="ARBA" id="ARBA00022840"/>
    </source>
</evidence>
<keyword evidence="1 7" id="KW-0436">Ligase</keyword>
<dbReference type="STRING" id="62928.azo0745"/>
<evidence type="ECO:0000259" key="10">
    <source>
        <dbReference type="Pfam" id="PF00749"/>
    </source>
</evidence>
<dbReference type="EC" id="6.1.1.-" evidence="7"/>
<keyword evidence="3 7" id="KW-0547">Nucleotide-binding</keyword>
<dbReference type="Gene3D" id="3.40.50.620">
    <property type="entry name" value="HUPs"/>
    <property type="match status" value="1"/>
</dbReference>
<evidence type="ECO:0000256" key="3">
    <source>
        <dbReference type="ARBA" id="ARBA00022741"/>
    </source>
</evidence>
<sequence length="333" mass="35483">MRRQPGARSTRAPPSAGRLPMTAADTAPVPRPVPPAPARYVGRFAPSPTGPLHFGSLVAAAASWLEAQAHDGRWLLRIEDVDAPRCVPGAAADILATLDRFGFRWDGEVVYQSTRTAAYEAALEHLRSSEHAFPCGCTRAELAAAPLARDGSRRYPGTCRNGLAPGRGARAWRVRAEGVVRFEDGVQGWQEEDLARDCGDYVVRRADGLFAYQLAVVVDDAAAGVTHVVRGADLLDSTARQIHLHRLLGSAAPAHAHVPVATNAAGEKLSKQTHALALDPAAPAPALLAALAFLGQNPPPELARATPAEVWAWARMHWHLAGVPRQRHAPAPA</sequence>
<keyword evidence="6 7" id="KW-0030">Aminoacyl-tRNA synthetase</keyword>
<evidence type="ECO:0000256" key="7">
    <source>
        <dbReference type="HAMAP-Rule" id="MF_01428"/>
    </source>
</evidence>
<evidence type="ECO:0000256" key="8">
    <source>
        <dbReference type="RuleBase" id="RU363037"/>
    </source>
</evidence>
<organism evidence="11 12">
    <name type="scientific">Azoarcus sp. (strain BH72)</name>
    <dbReference type="NCBI Taxonomy" id="418699"/>
    <lineage>
        <taxon>Bacteria</taxon>
        <taxon>Pseudomonadati</taxon>
        <taxon>Pseudomonadota</taxon>
        <taxon>Betaproteobacteria</taxon>
        <taxon>Rhodocyclales</taxon>
        <taxon>Zoogloeaceae</taxon>
        <taxon>Azoarcus</taxon>
    </lineage>
</organism>
<dbReference type="InterPro" id="IPR049940">
    <property type="entry name" value="GluQ/Sye"/>
</dbReference>
<dbReference type="GO" id="GO:0005829">
    <property type="term" value="C:cytosol"/>
    <property type="evidence" value="ECO:0007669"/>
    <property type="project" value="TreeGrafter"/>
</dbReference>
<feature type="binding site" evidence="7">
    <location>
        <position position="79"/>
    </location>
    <ligand>
        <name>L-glutamate</name>
        <dbReference type="ChEBI" id="CHEBI:29985"/>
    </ligand>
</feature>
<dbReference type="AlphaFoldDB" id="A1K3F7"/>
<dbReference type="HAMAP" id="MF_01428">
    <property type="entry name" value="Glu_Q_tRNA_synth"/>
    <property type="match status" value="1"/>
</dbReference>
<dbReference type="GO" id="GO:0006424">
    <property type="term" value="P:glutamyl-tRNA aminoacylation"/>
    <property type="evidence" value="ECO:0007669"/>
    <property type="project" value="InterPro"/>
</dbReference>
<gene>
    <name evidence="7" type="primary">gluQ</name>
    <name evidence="11" type="ordered locus">azo0745</name>
</gene>
<dbReference type="PANTHER" id="PTHR43311:SF1">
    <property type="entry name" value="GLUTAMYL-Q TRNA(ASP) SYNTHETASE"/>
    <property type="match status" value="1"/>
</dbReference>
<keyword evidence="5 7" id="KW-0067">ATP-binding</keyword>
<proteinExistence type="inferred from homology"/>
<feature type="domain" description="Glutamyl/glutaminyl-tRNA synthetase class Ib catalytic" evidence="10">
    <location>
        <begin position="43"/>
        <end position="275"/>
    </location>
</feature>
<comment type="similarity">
    <text evidence="7">Belongs to the class-I aminoacyl-tRNA synthetase family. GluQ subfamily.</text>
</comment>
<feature type="region of interest" description="Disordered" evidence="9">
    <location>
        <begin position="1"/>
        <end position="32"/>
    </location>
</feature>
<feature type="binding site" evidence="7">
    <location>
        <begin position="43"/>
        <end position="47"/>
    </location>
    <ligand>
        <name>L-glutamate</name>
        <dbReference type="ChEBI" id="CHEBI:29985"/>
    </ligand>
</feature>
<feature type="binding site" evidence="7">
    <location>
        <position position="212"/>
    </location>
    <ligand>
        <name>L-glutamate</name>
        <dbReference type="ChEBI" id="CHEBI:29985"/>
    </ligand>
</feature>
<dbReference type="Proteomes" id="UP000002588">
    <property type="component" value="Chromosome"/>
</dbReference>
<dbReference type="HOGENOM" id="CLU_015768_0_1_4"/>
<evidence type="ECO:0000256" key="2">
    <source>
        <dbReference type="ARBA" id="ARBA00022723"/>
    </source>
</evidence>
<dbReference type="InterPro" id="IPR000924">
    <property type="entry name" value="Glu/Gln-tRNA-synth"/>
</dbReference>
<evidence type="ECO:0000256" key="6">
    <source>
        <dbReference type="ARBA" id="ARBA00023146"/>
    </source>
</evidence>
<feature type="short sequence motif" description="'HIGH' region" evidence="7">
    <location>
        <begin position="46"/>
        <end position="56"/>
    </location>
</feature>
<accession>A1K3F7</accession>
<comment type="cofactor">
    <cofactor evidence="7">
        <name>Zn(2+)</name>
        <dbReference type="ChEBI" id="CHEBI:29105"/>
    </cofactor>
    <text evidence="7">Binds 1 zinc ion per subunit.</text>
</comment>
<keyword evidence="2 7" id="KW-0479">Metal-binding</keyword>
<dbReference type="InterPro" id="IPR022380">
    <property type="entry name" value="Glu-Q_tRNA(Asp)_Synthase"/>
</dbReference>
<dbReference type="PRINTS" id="PR00987">
    <property type="entry name" value="TRNASYNTHGLU"/>
</dbReference>
<dbReference type="GO" id="GO:0006400">
    <property type="term" value="P:tRNA modification"/>
    <property type="evidence" value="ECO:0007669"/>
    <property type="project" value="InterPro"/>
</dbReference>